<evidence type="ECO:0000259" key="7">
    <source>
        <dbReference type="Pfam" id="PF01490"/>
    </source>
</evidence>
<dbReference type="AlphaFoldDB" id="A0AAD4R2H4"/>
<evidence type="ECO:0000256" key="6">
    <source>
        <dbReference type="SAM" id="Phobius"/>
    </source>
</evidence>
<reference evidence="8" key="1">
    <citation type="submission" date="2022-01" db="EMBL/GenBank/DDBJ databases">
        <title>Genome Sequence Resource for Two Populations of Ditylenchus destructor, the Migratory Endoparasitic Phytonematode.</title>
        <authorList>
            <person name="Zhang H."/>
            <person name="Lin R."/>
            <person name="Xie B."/>
        </authorList>
    </citation>
    <scope>NUCLEOTIDE SEQUENCE</scope>
    <source>
        <strain evidence="8">BazhouSP</strain>
    </source>
</reference>
<keyword evidence="2 6" id="KW-0812">Transmembrane</keyword>
<dbReference type="EMBL" id="JAKKPZ010000060">
    <property type="protein sequence ID" value="KAI1705115.1"/>
    <property type="molecule type" value="Genomic_DNA"/>
</dbReference>
<accession>A0AAD4R2H4</accession>
<evidence type="ECO:0000256" key="3">
    <source>
        <dbReference type="ARBA" id="ARBA00022989"/>
    </source>
</evidence>
<feature type="region of interest" description="Disordered" evidence="5">
    <location>
        <begin position="520"/>
        <end position="539"/>
    </location>
</feature>
<dbReference type="Proteomes" id="UP001201812">
    <property type="component" value="Unassembled WGS sequence"/>
</dbReference>
<feature type="transmembrane region" description="Helical" evidence="6">
    <location>
        <begin position="244"/>
        <end position="265"/>
    </location>
</feature>
<dbReference type="PANTHER" id="PTHR22950">
    <property type="entry name" value="AMINO ACID TRANSPORTER"/>
    <property type="match status" value="1"/>
</dbReference>
<feature type="transmembrane region" description="Helical" evidence="6">
    <location>
        <begin position="408"/>
        <end position="429"/>
    </location>
</feature>
<proteinExistence type="predicted"/>
<evidence type="ECO:0000256" key="4">
    <source>
        <dbReference type="ARBA" id="ARBA00023136"/>
    </source>
</evidence>
<dbReference type="Pfam" id="PF01490">
    <property type="entry name" value="Aa_trans"/>
    <property type="match status" value="1"/>
</dbReference>
<evidence type="ECO:0000313" key="9">
    <source>
        <dbReference type="Proteomes" id="UP001201812"/>
    </source>
</evidence>
<sequence length="539" mass="59629">MEIPQNGSIMIKLPMNGMTDKVAPIPPILASNLRPGIYTNGDLYATKETCNFAGREDRSNTVSTTITAETDDSTVIAEGDLPDREKGLSWSATLINFIKGMIGPGCLSLPLAFKQAGLWTAFGLVFAFGFLNNHCNLQLVHCSQHLSKRKGHSKLDYGGVAYEACAQSFKCLRPYKHWAKAIANTTILGFQLGICSVIYVFVAVHLKEIFDDETSFKVSATSWMFIIFPPVLLISFLKSMRMITIVSMIGNVLMFGAFIFILQHLLRADHVMGQLPWITNFDGVMTACGSILYAFEGQTMVLPFENKLKHPADMVGPFGVLSVGMFLVSSIDAGSGFLGYITYGTDVRGSITLNLPQQAAFTAVKLTLTLVVYFGFVIQQYVIVDMIWPKIVRRMDHSENFSSNRLHLPLELLFRAFLVIIAMTVAIAVPNLEEIIPLVGVTAGMMLAFIFPALMDTMTFVPLYLNQKNADGTNGHRKAYLSGFVFKLDPNKKREHAATPRTMPKIQDFPDFRKPYVPENADLPGETGTNPLGWLRGCD</sequence>
<evidence type="ECO:0000313" key="8">
    <source>
        <dbReference type="EMBL" id="KAI1705115.1"/>
    </source>
</evidence>
<evidence type="ECO:0000256" key="5">
    <source>
        <dbReference type="SAM" id="MobiDB-lite"/>
    </source>
</evidence>
<feature type="transmembrane region" description="Helical" evidence="6">
    <location>
        <begin position="218"/>
        <end position="237"/>
    </location>
</feature>
<name>A0AAD4R2H4_9BILA</name>
<evidence type="ECO:0000256" key="1">
    <source>
        <dbReference type="ARBA" id="ARBA00004141"/>
    </source>
</evidence>
<comment type="subcellular location">
    <subcellularLocation>
        <location evidence="1">Membrane</location>
        <topology evidence="1">Multi-pass membrane protein</topology>
    </subcellularLocation>
</comment>
<keyword evidence="3 6" id="KW-1133">Transmembrane helix</keyword>
<dbReference type="GO" id="GO:0015179">
    <property type="term" value="F:L-amino acid transmembrane transporter activity"/>
    <property type="evidence" value="ECO:0007669"/>
    <property type="project" value="TreeGrafter"/>
</dbReference>
<keyword evidence="9" id="KW-1185">Reference proteome</keyword>
<feature type="transmembrane region" description="Helical" evidence="6">
    <location>
        <begin position="182"/>
        <end position="206"/>
    </location>
</feature>
<feature type="domain" description="Amino acid transporter transmembrane" evidence="7">
    <location>
        <begin position="87"/>
        <end position="460"/>
    </location>
</feature>
<dbReference type="InterPro" id="IPR013057">
    <property type="entry name" value="AA_transpt_TM"/>
</dbReference>
<evidence type="ECO:0000256" key="2">
    <source>
        <dbReference type="ARBA" id="ARBA00022692"/>
    </source>
</evidence>
<feature type="transmembrane region" description="Helical" evidence="6">
    <location>
        <begin position="315"/>
        <end position="343"/>
    </location>
</feature>
<gene>
    <name evidence="8" type="ORF">DdX_13873</name>
</gene>
<dbReference type="PANTHER" id="PTHR22950:SF217">
    <property type="entry name" value="AMINO ACID TRANSPORTER TRANSMEMBRANE DOMAIN-CONTAINING PROTEIN"/>
    <property type="match status" value="1"/>
</dbReference>
<feature type="transmembrane region" description="Helical" evidence="6">
    <location>
        <begin position="435"/>
        <end position="455"/>
    </location>
</feature>
<protein>
    <submittedName>
        <fullName evidence="8">Transmembrane amino acid transporter protein domain-containing protein</fullName>
    </submittedName>
</protein>
<organism evidence="8 9">
    <name type="scientific">Ditylenchus destructor</name>
    <dbReference type="NCBI Taxonomy" id="166010"/>
    <lineage>
        <taxon>Eukaryota</taxon>
        <taxon>Metazoa</taxon>
        <taxon>Ecdysozoa</taxon>
        <taxon>Nematoda</taxon>
        <taxon>Chromadorea</taxon>
        <taxon>Rhabditida</taxon>
        <taxon>Tylenchina</taxon>
        <taxon>Tylenchomorpha</taxon>
        <taxon>Sphaerularioidea</taxon>
        <taxon>Anguinidae</taxon>
        <taxon>Anguininae</taxon>
        <taxon>Ditylenchus</taxon>
    </lineage>
</organism>
<keyword evidence="4 6" id="KW-0472">Membrane</keyword>
<feature type="transmembrane region" description="Helical" evidence="6">
    <location>
        <begin position="363"/>
        <end position="388"/>
    </location>
</feature>
<comment type="caution">
    <text evidence="8">The sequence shown here is derived from an EMBL/GenBank/DDBJ whole genome shotgun (WGS) entry which is preliminary data.</text>
</comment>
<dbReference type="GO" id="GO:0005774">
    <property type="term" value="C:vacuolar membrane"/>
    <property type="evidence" value="ECO:0007669"/>
    <property type="project" value="TreeGrafter"/>
</dbReference>